<dbReference type="NCBIfam" id="TIGR01934">
    <property type="entry name" value="MenG_MenH_UbiE"/>
    <property type="match status" value="1"/>
</dbReference>
<dbReference type="PROSITE" id="PS01184">
    <property type="entry name" value="UBIE_2"/>
    <property type="match status" value="1"/>
</dbReference>
<keyword evidence="4 5" id="KW-0949">S-adenosyl-L-methionine</keyword>
<sequence>MTKLETGCYHREMVGTDRRPLAQDSEAPAKVVSTWSGQAREDAVQRMFTSIAGVYDLNNTLLSFGLHYHWKKITASFITPVGRGTALDVGSGTADLALLLESRMGPKGRVIASDLNHAMLAEGLRKIGGKGLSDKITCLQASAEHLGFGDNTFDAVTTGFCMRNVGDLPGAVREIRRVMKPGGRFVCLEFSRPIFGWLRTLYDWYSFKLLPWIGTIVARDRTGVYEYLPASIRTFPDQERLCQVLRDAGFRQVSYKNLSGGIVAIHVATK</sequence>
<dbReference type="PANTHER" id="PTHR43591:SF24">
    <property type="entry name" value="2-METHOXY-6-POLYPRENYL-1,4-BENZOQUINOL METHYLASE, MITOCHONDRIAL"/>
    <property type="match status" value="1"/>
</dbReference>
<dbReference type="HAMAP" id="MF_01813">
    <property type="entry name" value="MenG_UbiE_methyltr"/>
    <property type="match status" value="1"/>
</dbReference>
<dbReference type="RefSeq" id="WP_245630952.1">
    <property type="nucleotide sequence ID" value="NZ_CZPZ01000012.1"/>
</dbReference>
<feature type="binding site" evidence="5">
    <location>
        <position position="114"/>
    </location>
    <ligand>
        <name>S-adenosyl-L-methionine</name>
        <dbReference type="ChEBI" id="CHEBI:59789"/>
    </ligand>
</feature>
<evidence type="ECO:0000313" key="6">
    <source>
        <dbReference type="EMBL" id="CUS35737.1"/>
    </source>
</evidence>
<comment type="function">
    <text evidence="5">Methyltransferase required for the conversion of demethylmenaquinol (DMKH2) to menaquinol (MKH2).</text>
</comment>
<dbReference type="EC" id="2.1.1.163" evidence="5"/>
<evidence type="ECO:0000256" key="5">
    <source>
        <dbReference type="HAMAP-Rule" id="MF_01813"/>
    </source>
</evidence>
<dbReference type="InterPro" id="IPR004033">
    <property type="entry name" value="UbiE/COQ5_MeTrFase"/>
</dbReference>
<evidence type="ECO:0000313" key="7">
    <source>
        <dbReference type="Proteomes" id="UP000198736"/>
    </source>
</evidence>
<dbReference type="Pfam" id="PF01209">
    <property type="entry name" value="Ubie_methyltran"/>
    <property type="match status" value="1"/>
</dbReference>
<protein>
    <recommendedName>
        <fullName evidence="5">Demethylmenaquinone methyltransferase</fullName>
        <ecNumber evidence="5">2.1.1.163</ecNumber>
    </recommendedName>
</protein>
<dbReference type="GO" id="GO:0008425">
    <property type="term" value="F:2-methoxy-6-polyprenyl-1,4-benzoquinol methyltransferase activity"/>
    <property type="evidence" value="ECO:0007669"/>
    <property type="project" value="TreeGrafter"/>
</dbReference>
<name>A0A0S4LFS8_9BACT</name>
<keyword evidence="7" id="KW-1185">Reference proteome</keyword>
<dbReference type="SUPFAM" id="SSF53335">
    <property type="entry name" value="S-adenosyl-L-methionine-dependent methyltransferases"/>
    <property type="match status" value="1"/>
</dbReference>
<dbReference type="UniPathway" id="UPA00079">
    <property type="reaction ID" value="UER00169"/>
</dbReference>
<feature type="binding site" evidence="5">
    <location>
        <position position="93"/>
    </location>
    <ligand>
        <name>S-adenosyl-L-methionine</name>
        <dbReference type="ChEBI" id="CHEBI:59789"/>
    </ligand>
</feature>
<comment type="pathway">
    <text evidence="5">Quinol/quinone metabolism; menaquinone biosynthesis; menaquinol from 1,4-dihydroxy-2-naphthoate: step 2/2.</text>
</comment>
<proteinExistence type="inferred from homology"/>
<dbReference type="EMBL" id="CZPZ01000012">
    <property type="protein sequence ID" value="CUS35737.1"/>
    <property type="molecule type" value="Genomic_DNA"/>
</dbReference>
<dbReference type="Proteomes" id="UP000198736">
    <property type="component" value="Unassembled WGS sequence"/>
</dbReference>
<keyword evidence="6" id="KW-0830">Ubiquinone</keyword>
<dbReference type="InterPro" id="IPR023576">
    <property type="entry name" value="UbiE/COQ5_MeTrFase_CS"/>
</dbReference>
<dbReference type="CDD" id="cd02440">
    <property type="entry name" value="AdoMet_MTases"/>
    <property type="match status" value="1"/>
</dbReference>
<dbReference type="InterPro" id="IPR029063">
    <property type="entry name" value="SAM-dependent_MTases_sf"/>
</dbReference>
<comment type="catalytic activity">
    <reaction evidence="5">
        <text>a 2-demethylmenaquinol + S-adenosyl-L-methionine = a menaquinol + S-adenosyl-L-homocysteine + H(+)</text>
        <dbReference type="Rhea" id="RHEA:42640"/>
        <dbReference type="Rhea" id="RHEA-COMP:9539"/>
        <dbReference type="Rhea" id="RHEA-COMP:9563"/>
        <dbReference type="ChEBI" id="CHEBI:15378"/>
        <dbReference type="ChEBI" id="CHEBI:18151"/>
        <dbReference type="ChEBI" id="CHEBI:55437"/>
        <dbReference type="ChEBI" id="CHEBI:57856"/>
        <dbReference type="ChEBI" id="CHEBI:59789"/>
        <dbReference type="EC" id="2.1.1.163"/>
    </reaction>
</comment>
<evidence type="ECO:0000256" key="1">
    <source>
        <dbReference type="ARBA" id="ARBA00022428"/>
    </source>
</evidence>
<gene>
    <name evidence="6" type="primary">ubiE</name>
    <name evidence="5" type="synonym">menG</name>
    <name evidence="6" type="ORF">COMA2_20419</name>
</gene>
<reference evidence="7" key="1">
    <citation type="submission" date="2015-10" db="EMBL/GenBank/DDBJ databases">
        <authorList>
            <person name="Luecker S."/>
            <person name="Luecker S."/>
        </authorList>
    </citation>
    <scope>NUCLEOTIDE SEQUENCE [LARGE SCALE GENOMIC DNA]</scope>
</reference>
<evidence type="ECO:0000256" key="3">
    <source>
        <dbReference type="ARBA" id="ARBA00022679"/>
    </source>
</evidence>
<keyword evidence="1 5" id="KW-0474">Menaquinone biosynthesis</keyword>
<evidence type="ECO:0000256" key="4">
    <source>
        <dbReference type="ARBA" id="ARBA00022691"/>
    </source>
</evidence>
<comment type="similarity">
    <text evidence="5">Belongs to the class I-like SAM-binding methyltransferase superfamily. MenG/UbiE family.</text>
</comment>
<dbReference type="GO" id="GO:0009234">
    <property type="term" value="P:menaquinone biosynthetic process"/>
    <property type="evidence" value="ECO:0007669"/>
    <property type="project" value="UniProtKB-UniRule"/>
</dbReference>
<dbReference type="PROSITE" id="PS51608">
    <property type="entry name" value="SAM_MT_UBIE"/>
    <property type="match status" value="1"/>
</dbReference>
<dbReference type="Gene3D" id="3.40.50.150">
    <property type="entry name" value="Vaccinia Virus protein VP39"/>
    <property type="match status" value="1"/>
</dbReference>
<dbReference type="PANTHER" id="PTHR43591">
    <property type="entry name" value="METHYLTRANSFERASE"/>
    <property type="match status" value="1"/>
</dbReference>
<accession>A0A0S4LFS8</accession>
<dbReference type="GO" id="GO:0032259">
    <property type="term" value="P:methylation"/>
    <property type="evidence" value="ECO:0007669"/>
    <property type="project" value="UniProtKB-KW"/>
</dbReference>
<keyword evidence="3 5" id="KW-0808">Transferase</keyword>
<organism evidence="6 7">
    <name type="scientific">Candidatus Nitrospira nitrificans</name>
    <dbReference type="NCBI Taxonomy" id="1742973"/>
    <lineage>
        <taxon>Bacteria</taxon>
        <taxon>Pseudomonadati</taxon>
        <taxon>Nitrospirota</taxon>
        <taxon>Nitrospiria</taxon>
        <taxon>Nitrospirales</taxon>
        <taxon>Nitrospiraceae</taxon>
        <taxon>Nitrospira</taxon>
    </lineage>
</organism>
<evidence type="ECO:0000256" key="2">
    <source>
        <dbReference type="ARBA" id="ARBA00022603"/>
    </source>
</evidence>
<comment type="caution">
    <text evidence="5">Lacks conserved residue(s) required for the propagation of feature annotation.</text>
</comment>
<dbReference type="AlphaFoldDB" id="A0A0S4LFS8"/>
<keyword evidence="2 5" id="KW-0489">Methyltransferase</keyword>
<dbReference type="GO" id="GO:0043770">
    <property type="term" value="F:demethylmenaquinone methyltransferase activity"/>
    <property type="evidence" value="ECO:0007669"/>
    <property type="project" value="UniProtKB-UniRule"/>
</dbReference>
<dbReference type="STRING" id="1742973.COMA2_20419"/>